<dbReference type="PANTHER" id="PTHR11183">
    <property type="entry name" value="GLYCOGENIN SUBFAMILY MEMBER"/>
    <property type="match status" value="1"/>
</dbReference>
<evidence type="ECO:0000313" key="3">
    <source>
        <dbReference type="EMBL" id="KAG8623230.1"/>
    </source>
</evidence>
<reference evidence="3" key="1">
    <citation type="submission" date="2021-07" db="EMBL/GenBank/DDBJ databases">
        <title>Elsinoe batatas strain:CRI-CJ2 Genome sequencing and assembly.</title>
        <authorList>
            <person name="Huang L."/>
        </authorList>
    </citation>
    <scope>NUCLEOTIDE SEQUENCE</scope>
    <source>
        <strain evidence="3">CRI-CJ2</strain>
    </source>
</reference>
<dbReference type="Gene3D" id="3.90.550.10">
    <property type="entry name" value="Spore Coat Polysaccharide Biosynthesis Protein SpsA, Chain A"/>
    <property type="match status" value="1"/>
</dbReference>
<dbReference type="InterPro" id="IPR029044">
    <property type="entry name" value="Nucleotide-diphossugar_trans"/>
</dbReference>
<dbReference type="EMBL" id="JAESVG020000010">
    <property type="protein sequence ID" value="KAG8623230.1"/>
    <property type="molecule type" value="Genomic_DNA"/>
</dbReference>
<evidence type="ECO:0000256" key="2">
    <source>
        <dbReference type="SAM" id="SignalP"/>
    </source>
</evidence>
<evidence type="ECO:0008006" key="5">
    <source>
        <dbReference type="Google" id="ProtNLM"/>
    </source>
</evidence>
<accession>A0A8K0KWI4</accession>
<feature type="signal peptide" evidence="2">
    <location>
        <begin position="1"/>
        <end position="22"/>
    </location>
</feature>
<organism evidence="3 4">
    <name type="scientific">Elsinoe batatas</name>
    <dbReference type="NCBI Taxonomy" id="2601811"/>
    <lineage>
        <taxon>Eukaryota</taxon>
        <taxon>Fungi</taxon>
        <taxon>Dikarya</taxon>
        <taxon>Ascomycota</taxon>
        <taxon>Pezizomycotina</taxon>
        <taxon>Dothideomycetes</taxon>
        <taxon>Dothideomycetidae</taxon>
        <taxon>Myriangiales</taxon>
        <taxon>Elsinoaceae</taxon>
        <taxon>Elsinoe</taxon>
    </lineage>
</organism>
<keyword evidence="2" id="KW-0732">Signal</keyword>
<evidence type="ECO:0000256" key="1">
    <source>
        <dbReference type="SAM" id="MobiDB-lite"/>
    </source>
</evidence>
<gene>
    <name evidence="3" type="ORF">KVT40_008206</name>
</gene>
<dbReference type="SUPFAM" id="SSF53448">
    <property type="entry name" value="Nucleotide-diphospho-sugar transferases"/>
    <property type="match status" value="1"/>
</dbReference>
<dbReference type="AlphaFoldDB" id="A0A8K0KWI4"/>
<proteinExistence type="predicted"/>
<feature type="compositionally biased region" description="Basic and acidic residues" evidence="1">
    <location>
        <begin position="195"/>
        <end position="207"/>
    </location>
</feature>
<dbReference type="Proteomes" id="UP000809789">
    <property type="component" value="Unassembled WGS sequence"/>
</dbReference>
<dbReference type="OrthoDB" id="2014201at2759"/>
<comment type="caution">
    <text evidence="3">The sequence shown here is derived from an EMBL/GenBank/DDBJ whole genome shotgun (WGS) entry which is preliminary data.</text>
</comment>
<name>A0A8K0KWI4_9PEZI</name>
<protein>
    <recommendedName>
        <fullName evidence="5">Nucleotide-diphospho-sugar transferase</fullName>
    </recommendedName>
</protein>
<evidence type="ECO:0000313" key="4">
    <source>
        <dbReference type="Proteomes" id="UP000809789"/>
    </source>
</evidence>
<feature type="chain" id="PRO_5035462947" description="Nucleotide-diphospho-sugar transferase" evidence="2">
    <location>
        <begin position="23"/>
        <end position="358"/>
    </location>
</feature>
<keyword evidence="4" id="KW-1185">Reference proteome</keyword>
<dbReference type="InterPro" id="IPR050587">
    <property type="entry name" value="GNT1/Glycosyltrans_8"/>
</dbReference>
<sequence>MSTKPILLCLTLFLLSALLTWTYHHPPRTPSPFTSPSSPVPPSSRPRLAFATFLAANANPSASPDQLLDDEDGYFLGARVLTYQLLHSPVTGTNLSIPFVVLVGPDVAARKVARLRADGATVVQVPRVENGWIKAADPRWRDVMTKLRLWEMVQYEKVCFLDADTLVTGRMDEVFWDEGTVLRHTRPGGGAGGREGGEAEGPREDEGGLPRNYMFAAHIDSWGYEHVWPPPGDVEYFNVGFFCFRPDREVFEYYQRVAGLEGRFDPGMPEQNLLNYAHRRGGPMPWARLWEGWNVNWPTEKDYRRGVHSFHAKYWDGDPSHDRVLKAIWREQRAEMEGYWRGREAREGRLGGMLGAGL</sequence>
<feature type="region of interest" description="Disordered" evidence="1">
    <location>
        <begin position="185"/>
        <end position="207"/>
    </location>
</feature>